<evidence type="ECO:0000313" key="6">
    <source>
        <dbReference type="EMBL" id="MCM2679829.1"/>
    </source>
</evidence>
<accession>A0AA41W7Q0</accession>
<evidence type="ECO:0000313" key="7">
    <source>
        <dbReference type="Proteomes" id="UP001165393"/>
    </source>
</evidence>
<dbReference type="Pfam" id="PF01258">
    <property type="entry name" value="zf-dskA_traR"/>
    <property type="match status" value="1"/>
</dbReference>
<dbReference type="GO" id="GO:0008270">
    <property type="term" value="F:zinc ion binding"/>
    <property type="evidence" value="ECO:0007669"/>
    <property type="project" value="UniProtKB-KW"/>
</dbReference>
<dbReference type="Proteomes" id="UP001165393">
    <property type="component" value="Unassembled WGS sequence"/>
</dbReference>
<dbReference type="PANTHER" id="PTHR33823">
    <property type="entry name" value="RNA POLYMERASE-BINDING TRANSCRIPTION FACTOR DKSA-RELATED"/>
    <property type="match status" value="1"/>
</dbReference>
<dbReference type="Gene3D" id="1.20.120.910">
    <property type="entry name" value="DksA, coiled-coil domain"/>
    <property type="match status" value="1"/>
</dbReference>
<keyword evidence="2" id="KW-0863">Zinc-finger</keyword>
<proteinExistence type="predicted"/>
<comment type="caution">
    <text evidence="6">The sequence shown here is derived from an EMBL/GenBank/DDBJ whole genome shotgun (WGS) entry which is preliminary data.</text>
</comment>
<dbReference type="PANTHER" id="PTHR33823:SF4">
    <property type="entry name" value="GENERAL STRESS PROTEIN 16O"/>
    <property type="match status" value="1"/>
</dbReference>
<name>A0AA41W7Q0_9GAMM</name>
<protein>
    <recommendedName>
        <fullName evidence="5">Zinc finger DksA/TraR C4-type domain-containing protein</fullName>
    </recommendedName>
</protein>
<organism evidence="6 7">
    <name type="scientific">Echinimonas agarilytica</name>
    <dbReference type="NCBI Taxonomy" id="1215918"/>
    <lineage>
        <taxon>Bacteria</taxon>
        <taxon>Pseudomonadati</taxon>
        <taxon>Pseudomonadota</taxon>
        <taxon>Gammaproteobacteria</taxon>
        <taxon>Alteromonadales</taxon>
        <taxon>Echinimonadaceae</taxon>
        <taxon>Echinimonas</taxon>
    </lineage>
</organism>
<feature type="zinc finger region" description="dksA C4-type" evidence="4">
    <location>
        <begin position="86"/>
        <end position="110"/>
    </location>
</feature>
<evidence type="ECO:0000256" key="3">
    <source>
        <dbReference type="ARBA" id="ARBA00022833"/>
    </source>
</evidence>
<gene>
    <name evidence="6" type="ORF">NAF29_09145</name>
</gene>
<sequence length="126" mass="14616">MSQLERFKSRLISERELQLATLQMTLSKEHDAEVRKLACNIFTMEADELDEVISKLELSYVSKFRKTLQAIDASLCQIEIGLYGFCADCEQAIEAELLKRDPTTQRCKRCNSLHHQHDTDNRRVLL</sequence>
<dbReference type="InterPro" id="IPR000962">
    <property type="entry name" value="Znf_DskA_TraR"/>
</dbReference>
<evidence type="ECO:0000256" key="4">
    <source>
        <dbReference type="PROSITE-ProRule" id="PRU00510"/>
    </source>
</evidence>
<dbReference type="EMBL" id="JAMQGP010000003">
    <property type="protein sequence ID" value="MCM2679829.1"/>
    <property type="molecule type" value="Genomic_DNA"/>
</dbReference>
<dbReference type="RefSeq" id="WP_251261244.1">
    <property type="nucleotide sequence ID" value="NZ_JAMQGP010000003.1"/>
</dbReference>
<dbReference type="AlphaFoldDB" id="A0AA41W7Q0"/>
<evidence type="ECO:0000256" key="2">
    <source>
        <dbReference type="ARBA" id="ARBA00022771"/>
    </source>
</evidence>
<keyword evidence="7" id="KW-1185">Reference proteome</keyword>
<dbReference type="PROSITE" id="PS51128">
    <property type="entry name" value="ZF_DKSA_2"/>
    <property type="match status" value="1"/>
</dbReference>
<feature type="domain" description="Zinc finger DksA/TraR C4-type" evidence="5">
    <location>
        <begin position="81"/>
        <end position="110"/>
    </location>
</feature>
<evidence type="ECO:0000259" key="5">
    <source>
        <dbReference type="Pfam" id="PF01258"/>
    </source>
</evidence>
<reference evidence="6 7" key="1">
    <citation type="journal article" date="2013" name="Antonie Van Leeuwenhoek">
        <title>Echinimonas agarilytica gen. nov., sp. nov., a new gammaproteobacterium isolated from the sea urchin Strongylocentrotus intermedius.</title>
        <authorList>
            <person name="Nedashkovskaya O.I."/>
            <person name="Stenkova A.M."/>
            <person name="Zhukova N.V."/>
            <person name="Van Trappen S."/>
            <person name="Lee J.S."/>
            <person name="Kim S.B."/>
        </authorList>
    </citation>
    <scope>NUCLEOTIDE SEQUENCE [LARGE SCALE GENOMIC DNA]</scope>
    <source>
        <strain evidence="6 7">KMM 6351</strain>
    </source>
</reference>
<keyword evidence="1" id="KW-0479">Metal-binding</keyword>
<evidence type="ECO:0000256" key="1">
    <source>
        <dbReference type="ARBA" id="ARBA00022723"/>
    </source>
</evidence>
<keyword evidence="3" id="KW-0862">Zinc</keyword>